<sequence length="289" mass="32118">CEGGLLGLGRVKGWRDLPSENWAEMMDFWHCHKPSEHHDHGHGHGGLGHGEEAGKSKGYAASNRLRAIKGTGFVDLGAFLVREEDCEGVKVSAVLEKDNQPRKLLCGSCNAEVGVEDDRAEGWRIWKWSVGLSSPLKVEKYSMQKWISAHFLALIENQGVRKFSVRSDDNKESSLLVRFPLANRTSRSCANSCKQIWIFTPDLSFSSSVARPGREDPTRAMKVFWQAVASSENSPEQQSFSVEEVAFPAPVYRALEEALRGSAELLPASARKFQGWSVGLLERFELANT</sequence>
<organism evidence="1 2">
    <name type="scientific">Glonium stellatum</name>
    <dbReference type="NCBI Taxonomy" id="574774"/>
    <lineage>
        <taxon>Eukaryota</taxon>
        <taxon>Fungi</taxon>
        <taxon>Dikarya</taxon>
        <taxon>Ascomycota</taxon>
        <taxon>Pezizomycotina</taxon>
        <taxon>Dothideomycetes</taxon>
        <taxon>Pleosporomycetidae</taxon>
        <taxon>Gloniales</taxon>
        <taxon>Gloniaceae</taxon>
        <taxon>Glonium</taxon>
    </lineage>
</organism>
<dbReference type="GO" id="GO:0006513">
    <property type="term" value="P:protein monoubiquitination"/>
    <property type="evidence" value="ECO:0007669"/>
    <property type="project" value="TreeGrafter"/>
</dbReference>
<dbReference type="GO" id="GO:0005829">
    <property type="term" value="C:cytosol"/>
    <property type="evidence" value="ECO:0007669"/>
    <property type="project" value="TreeGrafter"/>
</dbReference>
<dbReference type="GO" id="GO:0043161">
    <property type="term" value="P:proteasome-mediated ubiquitin-dependent protein catabolic process"/>
    <property type="evidence" value="ECO:0007669"/>
    <property type="project" value="TreeGrafter"/>
</dbReference>
<evidence type="ECO:0000313" key="1">
    <source>
        <dbReference type="EMBL" id="OCL11743.1"/>
    </source>
</evidence>
<dbReference type="GO" id="GO:0061630">
    <property type="term" value="F:ubiquitin protein ligase activity"/>
    <property type="evidence" value="ECO:0007669"/>
    <property type="project" value="TreeGrafter"/>
</dbReference>
<dbReference type="EMBL" id="KV748995">
    <property type="protein sequence ID" value="OCL11743.1"/>
    <property type="molecule type" value="Genomic_DNA"/>
</dbReference>
<name>A0A8E2F868_9PEZI</name>
<dbReference type="Pfam" id="PF09814">
    <property type="entry name" value="HECT_2"/>
    <property type="match status" value="1"/>
</dbReference>
<dbReference type="Proteomes" id="UP000250140">
    <property type="component" value="Unassembled WGS sequence"/>
</dbReference>
<dbReference type="InterPro" id="IPR019193">
    <property type="entry name" value="UBQ-conj_enz_E2-bd_prot"/>
</dbReference>
<feature type="non-terminal residue" evidence="1">
    <location>
        <position position="289"/>
    </location>
</feature>
<gene>
    <name evidence="1" type="ORF">AOQ84DRAFT_286583</name>
</gene>
<dbReference type="OrthoDB" id="386949at2759"/>
<proteinExistence type="predicted"/>
<protein>
    <recommendedName>
        <fullName evidence="3">HECT-type E3 ubiquitin transferase E3D</fullName>
    </recommendedName>
</protein>
<evidence type="ECO:0000313" key="2">
    <source>
        <dbReference type="Proteomes" id="UP000250140"/>
    </source>
</evidence>
<dbReference type="PANTHER" id="PTHR31531">
    <property type="entry name" value="E3 UBIQUITIN-PROTEIN LIGASE E3D FAMILY MEMBER"/>
    <property type="match status" value="1"/>
</dbReference>
<dbReference type="GO" id="GO:0051865">
    <property type="term" value="P:protein autoubiquitination"/>
    <property type="evidence" value="ECO:0007669"/>
    <property type="project" value="TreeGrafter"/>
</dbReference>
<dbReference type="GO" id="GO:0000151">
    <property type="term" value="C:ubiquitin ligase complex"/>
    <property type="evidence" value="ECO:0007669"/>
    <property type="project" value="TreeGrafter"/>
</dbReference>
<evidence type="ECO:0008006" key="3">
    <source>
        <dbReference type="Google" id="ProtNLM"/>
    </source>
</evidence>
<dbReference type="PANTHER" id="PTHR31531:SF2">
    <property type="entry name" value="E3 UBIQUITIN-PROTEIN LIGASE E3D"/>
    <property type="match status" value="1"/>
</dbReference>
<dbReference type="GO" id="GO:0005634">
    <property type="term" value="C:nucleus"/>
    <property type="evidence" value="ECO:0007669"/>
    <property type="project" value="TreeGrafter"/>
</dbReference>
<dbReference type="AlphaFoldDB" id="A0A8E2F868"/>
<dbReference type="GO" id="GO:0030332">
    <property type="term" value="F:cyclin binding"/>
    <property type="evidence" value="ECO:0007669"/>
    <property type="project" value="TreeGrafter"/>
</dbReference>
<reference evidence="1 2" key="1">
    <citation type="journal article" date="2016" name="Nat. Commun.">
        <title>Ectomycorrhizal ecology is imprinted in the genome of the dominant symbiotic fungus Cenococcum geophilum.</title>
        <authorList>
            <consortium name="DOE Joint Genome Institute"/>
            <person name="Peter M."/>
            <person name="Kohler A."/>
            <person name="Ohm R.A."/>
            <person name="Kuo A."/>
            <person name="Krutzmann J."/>
            <person name="Morin E."/>
            <person name="Arend M."/>
            <person name="Barry K.W."/>
            <person name="Binder M."/>
            <person name="Choi C."/>
            <person name="Clum A."/>
            <person name="Copeland A."/>
            <person name="Grisel N."/>
            <person name="Haridas S."/>
            <person name="Kipfer T."/>
            <person name="LaButti K."/>
            <person name="Lindquist E."/>
            <person name="Lipzen A."/>
            <person name="Maire R."/>
            <person name="Meier B."/>
            <person name="Mihaltcheva S."/>
            <person name="Molinier V."/>
            <person name="Murat C."/>
            <person name="Poggeler S."/>
            <person name="Quandt C.A."/>
            <person name="Sperisen C."/>
            <person name="Tritt A."/>
            <person name="Tisserant E."/>
            <person name="Crous P.W."/>
            <person name="Henrissat B."/>
            <person name="Nehls U."/>
            <person name="Egli S."/>
            <person name="Spatafora J.W."/>
            <person name="Grigoriev I.V."/>
            <person name="Martin F.M."/>
        </authorList>
    </citation>
    <scope>NUCLEOTIDE SEQUENCE [LARGE SCALE GENOMIC DNA]</scope>
    <source>
        <strain evidence="1 2">CBS 207.34</strain>
    </source>
</reference>
<dbReference type="GO" id="GO:0031624">
    <property type="term" value="F:ubiquitin conjugating enzyme binding"/>
    <property type="evidence" value="ECO:0007669"/>
    <property type="project" value="TreeGrafter"/>
</dbReference>
<accession>A0A8E2F868</accession>
<dbReference type="GO" id="GO:0000209">
    <property type="term" value="P:protein polyubiquitination"/>
    <property type="evidence" value="ECO:0007669"/>
    <property type="project" value="TreeGrafter"/>
</dbReference>
<keyword evidence="2" id="KW-1185">Reference proteome</keyword>